<dbReference type="PRINTS" id="PR00753">
    <property type="entry name" value="ACCSYNTHASE"/>
</dbReference>
<evidence type="ECO:0000256" key="7">
    <source>
        <dbReference type="RuleBase" id="RU000481"/>
    </source>
</evidence>
<evidence type="ECO:0000256" key="6">
    <source>
        <dbReference type="ARBA" id="ARBA00049185"/>
    </source>
</evidence>
<dbReference type="PANTHER" id="PTHR46383:SF1">
    <property type="entry name" value="ASPARTATE AMINOTRANSFERASE"/>
    <property type="match status" value="1"/>
</dbReference>
<dbReference type="CDD" id="cd00609">
    <property type="entry name" value="AAT_like"/>
    <property type="match status" value="1"/>
</dbReference>
<name>A0ABX4IZY0_9HYPH</name>
<reference evidence="9 10" key="1">
    <citation type="submission" date="2017-09" db="EMBL/GenBank/DDBJ databases">
        <title>Comparative genomics of rhizobia isolated from Phaseolus vulgaris in China.</title>
        <authorList>
            <person name="Tong W."/>
        </authorList>
    </citation>
    <scope>NUCLEOTIDE SEQUENCE [LARGE SCALE GENOMIC DNA]</scope>
    <source>
        <strain evidence="9 10">Y27</strain>
    </source>
</reference>
<evidence type="ECO:0000256" key="2">
    <source>
        <dbReference type="ARBA" id="ARBA00007441"/>
    </source>
</evidence>
<keyword evidence="4 7" id="KW-0808">Transferase</keyword>
<sequence>MTNEAPTQTNFVKGSPILAMARRAAELRLAGRDIVDLTLGEPDFAPPFHIADAAIDAARRPLGYTPSNGIPALRDAARQAVARDRGPIYTDSEIAVGGGAKQVIFNAFLATLKAGDEVIVPTPYWASYPDMVRLCGGTPVGVSCPAQDGFRLLPSALAAAITQNTRWVILNSPGHPSGAVYSREEMEALADVLRGQPHVLVMSDEIYAHILYSKRTYMSIAAVAPDLRDRILLVDGVSKAYAMTGWRVGWGFGPEALITRINAIEGQNCTQTATLSQIAAVAALEGPQEVLSKRNTIYRQRRDAGVAILSGSPALDVTVPDGAFYLFPRLIARSDDVGVADLLLDGGVATVPGSAFGAPGHLRLSFATDTHMLEEGCHRIVKTLGARA</sequence>
<dbReference type="InterPro" id="IPR004839">
    <property type="entry name" value="Aminotransferase_I/II_large"/>
</dbReference>
<evidence type="ECO:0000256" key="3">
    <source>
        <dbReference type="ARBA" id="ARBA00022576"/>
    </source>
</evidence>
<comment type="caution">
    <text evidence="9">The sequence shown here is derived from an EMBL/GenBank/DDBJ whole genome shotgun (WGS) entry which is preliminary data.</text>
</comment>
<comment type="catalytic activity">
    <reaction evidence="6">
        <text>L-aspartate + 2-oxoglutarate = oxaloacetate + L-glutamate</text>
        <dbReference type="Rhea" id="RHEA:21824"/>
        <dbReference type="ChEBI" id="CHEBI:16452"/>
        <dbReference type="ChEBI" id="CHEBI:16810"/>
        <dbReference type="ChEBI" id="CHEBI:29985"/>
        <dbReference type="ChEBI" id="CHEBI:29991"/>
        <dbReference type="EC" id="2.6.1.1"/>
    </reaction>
</comment>
<dbReference type="InterPro" id="IPR015422">
    <property type="entry name" value="PyrdxlP-dep_Trfase_small"/>
</dbReference>
<dbReference type="EMBL" id="NWSL01000027">
    <property type="protein sequence ID" value="PDS48461.1"/>
    <property type="molecule type" value="Genomic_DNA"/>
</dbReference>
<keyword evidence="10" id="KW-1185">Reference proteome</keyword>
<feature type="domain" description="Aminotransferase class I/classII large" evidence="8">
    <location>
        <begin position="33"/>
        <end position="380"/>
    </location>
</feature>
<comment type="cofactor">
    <cofactor evidence="1 7">
        <name>pyridoxal 5'-phosphate</name>
        <dbReference type="ChEBI" id="CHEBI:597326"/>
    </cofactor>
</comment>
<dbReference type="GO" id="GO:0004069">
    <property type="term" value="F:L-aspartate:2-oxoglutarate aminotransferase activity"/>
    <property type="evidence" value="ECO:0007669"/>
    <property type="project" value="UniProtKB-EC"/>
</dbReference>
<proteinExistence type="inferred from homology"/>
<dbReference type="InterPro" id="IPR004838">
    <property type="entry name" value="NHTrfase_class1_PyrdxlP-BS"/>
</dbReference>
<dbReference type="SUPFAM" id="SSF53383">
    <property type="entry name" value="PLP-dependent transferases"/>
    <property type="match status" value="1"/>
</dbReference>
<organism evidence="9 10">
    <name type="scientific">Rhizobium anhuiense</name>
    <dbReference type="NCBI Taxonomy" id="1184720"/>
    <lineage>
        <taxon>Bacteria</taxon>
        <taxon>Pseudomonadati</taxon>
        <taxon>Pseudomonadota</taxon>
        <taxon>Alphaproteobacteria</taxon>
        <taxon>Hyphomicrobiales</taxon>
        <taxon>Rhizobiaceae</taxon>
        <taxon>Rhizobium/Agrobacterium group</taxon>
        <taxon>Rhizobium</taxon>
    </lineage>
</organism>
<dbReference type="InterPro" id="IPR015424">
    <property type="entry name" value="PyrdxlP-dep_Trfase"/>
</dbReference>
<keyword evidence="5" id="KW-0663">Pyridoxal phosphate</keyword>
<dbReference type="RefSeq" id="WP_097544890.1">
    <property type="nucleotide sequence ID" value="NZ_NWSK01000025.1"/>
</dbReference>
<comment type="similarity">
    <text evidence="2 7">Belongs to the class-I pyridoxal-phosphate-dependent aminotransferase family.</text>
</comment>
<gene>
    <name evidence="9" type="ORF">CO662_29785</name>
</gene>
<evidence type="ECO:0000313" key="10">
    <source>
        <dbReference type="Proteomes" id="UP000219972"/>
    </source>
</evidence>
<dbReference type="PROSITE" id="PS00105">
    <property type="entry name" value="AA_TRANSFER_CLASS_1"/>
    <property type="match status" value="1"/>
</dbReference>
<evidence type="ECO:0000313" key="9">
    <source>
        <dbReference type="EMBL" id="PDS48461.1"/>
    </source>
</evidence>
<dbReference type="InterPro" id="IPR015421">
    <property type="entry name" value="PyrdxlP-dep_Trfase_major"/>
</dbReference>
<dbReference type="PANTHER" id="PTHR46383">
    <property type="entry name" value="ASPARTATE AMINOTRANSFERASE"/>
    <property type="match status" value="1"/>
</dbReference>
<evidence type="ECO:0000256" key="5">
    <source>
        <dbReference type="ARBA" id="ARBA00022898"/>
    </source>
</evidence>
<dbReference type="Gene3D" id="3.40.640.10">
    <property type="entry name" value="Type I PLP-dependent aspartate aminotransferase-like (Major domain)"/>
    <property type="match status" value="1"/>
</dbReference>
<evidence type="ECO:0000256" key="1">
    <source>
        <dbReference type="ARBA" id="ARBA00001933"/>
    </source>
</evidence>
<dbReference type="InterPro" id="IPR050596">
    <property type="entry name" value="AspAT/PAT-like"/>
</dbReference>
<dbReference type="Gene3D" id="3.90.1150.10">
    <property type="entry name" value="Aspartate Aminotransferase, domain 1"/>
    <property type="match status" value="1"/>
</dbReference>
<protein>
    <recommendedName>
        <fullName evidence="7">Aminotransferase</fullName>
        <ecNumber evidence="7">2.6.1.-</ecNumber>
    </recommendedName>
</protein>
<dbReference type="EC" id="2.6.1.-" evidence="7"/>
<dbReference type="Pfam" id="PF00155">
    <property type="entry name" value="Aminotran_1_2"/>
    <property type="match status" value="1"/>
</dbReference>
<accession>A0ABX4IZY0</accession>
<keyword evidence="3 7" id="KW-0032">Aminotransferase</keyword>
<evidence type="ECO:0000259" key="8">
    <source>
        <dbReference type="Pfam" id="PF00155"/>
    </source>
</evidence>
<dbReference type="Proteomes" id="UP000219972">
    <property type="component" value="Unassembled WGS sequence"/>
</dbReference>
<evidence type="ECO:0000256" key="4">
    <source>
        <dbReference type="ARBA" id="ARBA00022679"/>
    </source>
</evidence>